<reference evidence="6" key="1">
    <citation type="journal article" date="2019" name="Int. J. Syst. Evol. Microbiol.">
        <title>The Global Catalogue of Microorganisms (GCM) 10K type strain sequencing project: providing services to taxonomists for standard genome sequencing and annotation.</title>
        <authorList>
            <consortium name="The Broad Institute Genomics Platform"/>
            <consortium name="The Broad Institute Genome Sequencing Center for Infectious Disease"/>
            <person name="Wu L."/>
            <person name="Ma J."/>
        </authorList>
    </citation>
    <scope>NUCLEOTIDE SEQUENCE [LARGE SCALE GENOMIC DNA]</scope>
    <source>
        <strain evidence="6">JCM 10083</strain>
    </source>
</reference>
<gene>
    <name evidence="5" type="ORF">ACFQVD_02585</name>
</gene>
<evidence type="ECO:0000256" key="2">
    <source>
        <dbReference type="ARBA" id="ARBA00022729"/>
    </source>
</evidence>
<dbReference type="Pfam" id="PF11999">
    <property type="entry name" value="Ice_binding"/>
    <property type="match status" value="1"/>
</dbReference>
<dbReference type="Pfam" id="PF13313">
    <property type="entry name" value="DUF4082"/>
    <property type="match status" value="1"/>
</dbReference>
<dbReference type="InterPro" id="IPR013783">
    <property type="entry name" value="Ig-like_fold"/>
</dbReference>
<comment type="caution">
    <text evidence="5">The sequence shown here is derived from an EMBL/GenBank/DDBJ whole genome shotgun (WGS) entry which is preliminary data.</text>
</comment>
<dbReference type="InterPro" id="IPR021884">
    <property type="entry name" value="Ice-bd_prot"/>
</dbReference>
<name>A0ABW2SRS4_9ACTN</name>
<evidence type="ECO:0000313" key="6">
    <source>
        <dbReference type="Proteomes" id="UP001596514"/>
    </source>
</evidence>
<keyword evidence="6" id="KW-1185">Reference proteome</keyword>
<dbReference type="EMBL" id="JBHTEE010000001">
    <property type="protein sequence ID" value="MFC7598992.1"/>
    <property type="molecule type" value="Genomic_DNA"/>
</dbReference>
<dbReference type="Pfam" id="PF16640">
    <property type="entry name" value="Big_3_5"/>
    <property type="match status" value="1"/>
</dbReference>
<dbReference type="Gene3D" id="2.60.40.10">
    <property type="entry name" value="Immunoglobulins"/>
    <property type="match status" value="1"/>
</dbReference>
<protein>
    <submittedName>
        <fullName evidence="5">Ice-binding family protein</fullName>
    </submittedName>
</protein>
<feature type="domain" description="DUF4082" evidence="3">
    <location>
        <begin position="336"/>
        <end position="481"/>
    </location>
</feature>
<evidence type="ECO:0000313" key="5">
    <source>
        <dbReference type="EMBL" id="MFC7598992.1"/>
    </source>
</evidence>
<feature type="domain" description="Bacterial Ig-like" evidence="4">
    <location>
        <begin position="231"/>
        <end position="327"/>
    </location>
</feature>
<keyword evidence="2" id="KW-0732">Signal</keyword>
<evidence type="ECO:0000259" key="3">
    <source>
        <dbReference type="Pfam" id="PF13313"/>
    </source>
</evidence>
<organism evidence="5 6">
    <name type="scientific">Streptosporangium amethystogenes subsp. fukuiense</name>
    <dbReference type="NCBI Taxonomy" id="698418"/>
    <lineage>
        <taxon>Bacteria</taxon>
        <taxon>Bacillati</taxon>
        <taxon>Actinomycetota</taxon>
        <taxon>Actinomycetes</taxon>
        <taxon>Streptosporangiales</taxon>
        <taxon>Streptosporangiaceae</taxon>
        <taxon>Streptosporangium</taxon>
    </lineage>
</organism>
<dbReference type="InterPro" id="IPR032109">
    <property type="entry name" value="Big_3_5"/>
</dbReference>
<dbReference type="RefSeq" id="WP_343983092.1">
    <property type="nucleotide sequence ID" value="NZ_BAAAGK010000295.1"/>
</dbReference>
<comment type="similarity">
    <text evidence="1">Belongs to the ice-binding protein family.</text>
</comment>
<dbReference type="InterPro" id="IPR025141">
    <property type="entry name" value="DUF4082"/>
</dbReference>
<evidence type="ECO:0000256" key="1">
    <source>
        <dbReference type="ARBA" id="ARBA00005445"/>
    </source>
</evidence>
<accession>A0ABW2SRS4</accession>
<proteinExistence type="inferred from homology"/>
<evidence type="ECO:0000259" key="4">
    <source>
        <dbReference type="Pfam" id="PF16640"/>
    </source>
</evidence>
<sequence length="491" mass="49863">MGVIVGTPHSANADQAPVSLGDAAPFGVLAGSAVTNTNLTAITGDLGVSPGISVTGFPPGTVSGAIHAGDATASGAKADLVAAYNDIAGRTPVVTVPTELGGTTKTPGVYNSADGTFGITGTLTLDADDDPDAVFIFNASTLSAANVSNINLVNGAQEDNVFWRVSGSATLGTFSTFRGNVLALTSVTVSPGATIYGRAFALNNTVTLQGASDPPATRISVPNNPPTTTTLTTSANPSQQGQPVTFTAVVSPVTGSLVPQGEVVFKDGSTVIGSGWHDNSGPATFTTSSLAAGQHSITAVYLGGDTPDGEAIVHFAPSSSPELVQTVRTSLWDNSAVPATRSYLDPKASTAGVKFKATTAGTVSGVRFYKGSQNTGTHVGGLWTGDGQLLASATFTNETASGWQQVDFPTPVNIAANTTYIASYHSTSGFYSVTRPYFTTQYTNAPLLAPANGAEGGNGVYKYGATNSFPTDAYLASNYWVDVVFTPANNS</sequence>
<dbReference type="Proteomes" id="UP001596514">
    <property type="component" value="Unassembled WGS sequence"/>
</dbReference>